<sequence length="177" mass="19765">EQSIRHALVMSVVQSDGELAAVLELYRRQGGEWGGIALHYAELYHSMVKTRKLNDFILSVVKSIFQDMVSMDTLIMKIMNFAQKLVNADRASLFLVDNKNRQLYARIFDMGSEFDEDSPHNPSKKSGLPSGRVSQVSWLRTARYSTYPTRTRTPASTAPSTNSQATSPSLSCVCPSL</sequence>
<feature type="non-terminal residue" evidence="2">
    <location>
        <position position="1"/>
    </location>
</feature>
<dbReference type="EMBL" id="JAWZYT010002764">
    <property type="protein sequence ID" value="KAK4302236.1"/>
    <property type="molecule type" value="Genomic_DNA"/>
</dbReference>
<feature type="region of interest" description="Disordered" evidence="1">
    <location>
        <begin position="114"/>
        <end position="133"/>
    </location>
</feature>
<reference evidence="2" key="1">
    <citation type="submission" date="2023-11" db="EMBL/GenBank/DDBJ databases">
        <title>Genome assemblies of two species of porcelain crab, Petrolisthes cinctipes and Petrolisthes manimaculis (Anomura: Porcellanidae).</title>
        <authorList>
            <person name="Angst P."/>
        </authorList>
    </citation>
    <scope>NUCLEOTIDE SEQUENCE</scope>
    <source>
        <strain evidence="2">PB745_02</strain>
        <tissue evidence="2">Gill</tissue>
    </source>
</reference>
<keyword evidence="3" id="KW-1185">Reference proteome</keyword>
<evidence type="ECO:0000256" key="1">
    <source>
        <dbReference type="SAM" id="MobiDB-lite"/>
    </source>
</evidence>
<proteinExistence type="predicted"/>
<dbReference type="InterPro" id="IPR029016">
    <property type="entry name" value="GAF-like_dom_sf"/>
</dbReference>
<gene>
    <name evidence="2" type="ORF">Pmani_025660</name>
</gene>
<accession>A0AAE1P6U1</accession>
<dbReference type="SUPFAM" id="SSF55781">
    <property type="entry name" value="GAF domain-like"/>
    <property type="match status" value="1"/>
</dbReference>
<evidence type="ECO:0000313" key="2">
    <source>
        <dbReference type="EMBL" id="KAK4302236.1"/>
    </source>
</evidence>
<dbReference type="AlphaFoldDB" id="A0AAE1P6U1"/>
<feature type="compositionally biased region" description="Low complexity" evidence="1">
    <location>
        <begin position="145"/>
        <end position="169"/>
    </location>
</feature>
<feature type="region of interest" description="Disordered" evidence="1">
    <location>
        <begin position="145"/>
        <end position="177"/>
    </location>
</feature>
<comment type="caution">
    <text evidence="2">The sequence shown here is derived from an EMBL/GenBank/DDBJ whole genome shotgun (WGS) entry which is preliminary data.</text>
</comment>
<protein>
    <submittedName>
        <fullName evidence="2">Uncharacterized protein</fullName>
    </submittedName>
</protein>
<name>A0AAE1P6U1_9EUCA</name>
<dbReference type="Proteomes" id="UP001292094">
    <property type="component" value="Unassembled WGS sequence"/>
</dbReference>
<evidence type="ECO:0000313" key="3">
    <source>
        <dbReference type="Proteomes" id="UP001292094"/>
    </source>
</evidence>
<dbReference type="Gene3D" id="3.30.450.40">
    <property type="match status" value="1"/>
</dbReference>
<organism evidence="2 3">
    <name type="scientific">Petrolisthes manimaculis</name>
    <dbReference type="NCBI Taxonomy" id="1843537"/>
    <lineage>
        <taxon>Eukaryota</taxon>
        <taxon>Metazoa</taxon>
        <taxon>Ecdysozoa</taxon>
        <taxon>Arthropoda</taxon>
        <taxon>Crustacea</taxon>
        <taxon>Multicrustacea</taxon>
        <taxon>Malacostraca</taxon>
        <taxon>Eumalacostraca</taxon>
        <taxon>Eucarida</taxon>
        <taxon>Decapoda</taxon>
        <taxon>Pleocyemata</taxon>
        <taxon>Anomura</taxon>
        <taxon>Galatheoidea</taxon>
        <taxon>Porcellanidae</taxon>
        <taxon>Petrolisthes</taxon>
    </lineage>
</organism>